<evidence type="ECO:0000313" key="2">
    <source>
        <dbReference type="EMBL" id="AST92482.1"/>
    </source>
</evidence>
<dbReference type="Pfam" id="PF12867">
    <property type="entry name" value="DinB_2"/>
    <property type="match status" value="1"/>
</dbReference>
<dbReference type="InterPro" id="IPR024775">
    <property type="entry name" value="DinB-like"/>
</dbReference>
<dbReference type="AlphaFoldDB" id="A0A223KSJ9"/>
<feature type="domain" description="DinB-like" evidence="1">
    <location>
        <begin position="9"/>
        <end position="68"/>
    </location>
</feature>
<evidence type="ECO:0000313" key="3">
    <source>
        <dbReference type="Proteomes" id="UP000215224"/>
    </source>
</evidence>
<dbReference type="EMBL" id="CP018866">
    <property type="protein sequence ID" value="AST92482.1"/>
    <property type="molecule type" value="Genomic_DNA"/>
</dbReference>
<dbReference type="Proteomes" id="UP000215224">
    <property type="component" value="Chromosome"/>
</dbReference>
<dbReference type="KEGG" id="bcoh:BC6307_14865"/>
<proteinExistence type="predicted"/>
<keyword evidence="3" id="KW-1185">Reference proteome</keyword>
<sequence>MSNSNTYGKNELIQLLSESREELDEFVRSTPSNDWNQYTSPHRWMGELTVGKWIELIGFHEKRHIHQIEEILQSSK</sequence>
<name>A0A223KSJ9_9BACI</name>
<dbReference type="SUPFAM" id="SSF109854">
    <property type="entry name" value="DinB/YfiT-like putative metalloenzymes"/>
    <property type="match status" value="1"/>
</dbReference>
<dbReference type="Gene3D" id="1.20.120.450">
    <property type="entry name" value="dinb family like domain"/>
    <property type="match status" value="1"/>
</dbReference>
<gene>
    <name evidence="2" type="ORF">BC6307_14865</name>
</gene>
<dbReference type="InterPro" id="IPR034660">
    <property type="entry name" value="DinB/YfiT-like"/>
</dbReference>
<organism evidence="2 3">
    <name type="scientific">Sutcliffiella cohnii</name>
    <dbReference type="NCBI Taxonomy" id="33932"/>
    <lineage>
        <taxon>Bacteria</taxon>
        <taxon>Bacillati</taxon>
        <taxon>Bacillota</taxon>
        <taxon>Bacilli</taxon>
        <taxon>Bacillales</taxon>
        <taxon>Bacillaceae</taxon>
        <taxon>Sutcliffiella</taxon>
    </lineage>
</organism>
<protein>
    <recommendedName>
        <fullName evidence="1">DinB-like domain-containing protein</fullName>
    </recommendedName>
</protein>
<dbReference type="RefSeq" id="WP_084380447.1">
    <property type="nucleotide sequence ID" value="NZ_CP018866.1"/>
</dbReference>
<accession>A0A223KSJ9</accession>
<reference evidence="2 3" key="1">
    <citation type="submission" date="2016-12" db="EMBL/GenBank/DDBJ databases">
        <title>The whole genome sequencing and assembly of Bacillus cohnii DSM 6307T strain.</title>
        <authorList>
            <person name="Lee Y.-J."/>
            <person name="Yi H."/>
            <person name="Bahn Y.-S."/>
            <person name="Kim J.F."/>
            <person name="Lee D.-W."/>
        </authorList>
    </citation>
    <scope>NUCLEOTIDE SEQUENCE [LARGE SCALE GENOMIC DNA]</scope>
    <source>
        <strain evidence="2 3">DSM 6307</strain>
    </source>
</reference>
<evidence type="ECO:0000259" key="1">
    <source>
        <dbReference type="Pfam" id="PF12867"/>
    </source>
</evidence>